<evidence type="ECO:0000313" key="2">
    <source>
        <dbReference type="EMBL" id="RGV36540.1"/>
    </source>
</evidence>
<evidence type="ECO:0000256" key="1">
    <source>
        <dbReference type="SAM" id="Coils"/>
    </source>
</evidence>
<feature type="coiled-coil region" evidence="1">
    <location>
        <begin position="59"/>
        <end position="86"/>
    </location>
</feature>
<comment type="caution">
    <text evidence="2">The sequence shown here is derived from an EMBL/GenBank/DDBJ whole genome shotgun (WGS) entry which is preliminary data.</text>
</comment>
<evidence type="ECO:0000313" key="3">
    <source>
        <dbReference type="Proteomes" id="UP000285343"/>
    </source>
</evidence>
<keyword evidence="1" id="KW-0175">Coiled coil</keyword>
<dbReference type="Proteomes" id="UP000285343">
    <property type="component" value="Unassembled WGS sequence"/>
</dbReference>
<reference evidence="2 3" key="1">
    <citation type="submission" date="2018-08" db="EMBL/GenBank/DDBJ databases">
        <title>A genome reference for cultivated species of the human gut microbiota.</title>
        <authorList>
            <person name="Zou Y."/>
            <person name="Xue W."/>
            <person name="Luo G."/>
        </authorList>
    </citation>
    <scope>NUCLEOTIDE SEQUENCE [LARGE SCALE GENOMIC DNA]</scope>
    <source>
        <strain evidence="2 3">AF14-42</strain>
    </source>
</reference>
<organism evidence="2 3">
    <name type="scientific">Bacteroides uniformis</name>
    <dbReference type="NCBI Taxonomy" id="820"/>
    <lineage>
        <taxon>Bacteria</taxon>
        <taxon>Pseudomonadati</taxon>
        <taxon>Bacteroidota</taxon>
        <taxon>Bacteroidia</taxon>
        <taxon>Bacteroidales</taxon>
        <taxon>Bacteroidaceae</taxon>
        <taxon>Bacteroides</taxon>
    </lineage>
</organism>
<name>A0A412X6J6_BACUN</name>
<evidence type="ECO:0008006" key="4">
    <source>
        <dbReference type="Google" id="ProtNLM"/>
    </source>
</evidence>
<proteinExistence type="predicted"/>
<gene>
    <name evidence="2" type="ORF">DWW14_21140</name>
</gene>
<dbReference type="EMBL" id="QRZC01000040">
    <property type="protein sequence ID" value="RGV36540.1"/>
    <property type="molecule type" value="Genomic_DNA"/>
</dbReference>
<sequence length="118" mass="13402">MIVECPHVGIRELSEAWGVSARTVKEWLASAGIKTVVRGRYRISDVTRYADQYGKPKLSNRERLEVMQLQKALDNANAEIAELQECLLKVSGVTADAVQKIVRQMKKETEIVEMRQSR</sequence>
<protein>
    <recommendedName>
        <fullName evidence="4">DNA-binding protein</fullName>
    </recommendedName>
</protein>
<accession>A0A412X6J6</accession>
<dbReference type="RefSeq" id="WP_117947991.1">
    <property type="nucleotide sequence ID" value="NZ_QRZC01000040.1"/>
</dbReference>
<dbReference type="AlphaFoldDB" id="A0A412X6J6"/>